<evidence type="ECO:0000259" key="2">
    <source>
        <dbReference type="Pfam" id="PF00496"/>
    </source>
</evidence>
<sequence>MPTRRQFLAVGAALGGLFATAGCADVVGSAGSGRDELQLGVITATRSFAPSQAQLGHYLPYFQAVYDPVVRLRPDGSVAPGLATAWEYDESRTRLTLRLRDDVVFTDGTRFDSAAVRANVEAFQTENGPLASMLRLVQGVETPSPDVAVVVLSAPDPGLLDTLGSAGGFIASPAALGQESLAHQPVGSGPYLLDQAGTTIGVKYTFVRNPDHWGEPLPFERVVLTVIIDGRARLNALKAGQLDGAFTSSASDAAEATSVGLENTTGPVNFEGLIMFDREGRLTPELGDVRVRRALSVAINREGILRGILLGLGEPTGQIFRPGDDGYLSELDDAFPYDPDEARRLLAEAGLAGGLEIDFPVYPSMEPAVADAVIANWSDVGVRVRRLEWAGDETIPNLQKAQVSLAYFPLAMQGTWRQMTNFIAEKASWNTFKVAHLTVTDCIARYQRGDTAAATELNRFLVDQVWFAPFYRPSSLYLHNRALAVQAQARQATPALYNYAPAV</sequence>
<dbReference type="Gene3D" id="3.10.105.10">
    <property type="entry name" value="Dipeptide-binding Protein, Domain 3"/>
    <property type="match status" value="1"/>
</dbReference>
<reference evidence="3 4" key="1">
    <citation type="submission" date="2019-06" db="EMBL/GenBank/DDBJ databases">
        <title>Sequencing the genomes of 1000 actinobacteria strains.</title>
        <authorList>
            <person name="Klenk H.-P."/>
        </authorList>
    </citation>
    <scope>NUCLEOTIDE SEQUENCE [LARGE SCALE GENOMIC DNA]</scope>
    <source>
        <strain evidence="3 4">DSM 45301</strain>
    </source>
</reference>
<accession>A0A543DQA9</accession>
<evidence type="ECO:0000256" key="1">
    <source>
        <dbReference type="SAM" id="SignalP"/>
    </source>
</evidence>
<dbReference type="GO" id="GO:0015833">
    <property type="term" value="P:peptide transport"/>
    <property type="evidence" value="ECO:0007669"/>
    <property type="project" value="TreeGrafter"/>
</dbReference>
<feature type="signal peptide" evidence="1">
    <location>
        <begin position="1"/>
        <end position="24"/>
    </location>
</feature>
<dbReference type="Proteomes" id="UP000315677">
    <property type="component" value="Unassembled WGS sequence"/>
</dbReference>
<organism evidence="3 4">
    <name type="scientific">Pseudonocardia kunmingensis</name>
    <dbReference type="NCBI Taxonomy" id="630975"/>
    <lineage>
        <taxon>Bacteria</taxon>
        <taxon>Bacillati</taxon>
        <taxon>Actinomycetota</taxon>
        <taxon>Actinomycetes</taxon>
        <taxon>Pseudonocardiales</taxon>
        <taxon>Pseudonocardiaceae</taxon>
        <taxon>Pseudonocardia</taxon>
    </lineage>
</organism>
<dbReference type="InterPro" id="IPR006311">
    <property type="entry name" value="TAT_signal"/>
</dbReference>
<name>A0A543DQA9_9PSEU</name>
<dbReference type="OrthoDB" id="9803988at2"/>
<dbReference type="PROSITE" id="PS51318">
    <property type="entry name" value="TAT"/>
    <property type="match status" value="1"/>
</dbReference>
<gene>
    <name evidence="3" type="ORF">FB558_4086</name>
</gene>
<dbReference type="PROSITE" id="PS51257">
    <property type="entry name" value="PROKAR_LIPOPROTEIN"/>
    <property type="match status" value="1"/>
</dbReference>
<dbReference type="SUPFAM" id="SSF53850">
    <property type="entry name" value="Periplasmic binding protein-like II"/>
    <property type="match status" value="1"/>
</dbReference>
<dbReference type="InterPro" id="IPR000914">
    <property type="entry name" value="SBP_5_dom"/>
</dbReference>
<dbReference type="PANTHER" id="PTHR30290">
    <property type="entry name" value="PERIPLASMIC BINDING COMPONENT OF ABC TRANSPORTER"/>
    <property type="match status" value="1"/>
</dbReference>
<feature type="chain" id="PRO_5038982632" evidence="1">
    <location>
        <begin position="25"/>
        <end position="503"/>
    </location>
</feature>
<dbReference type="InterPro" id="IPR039424">
    <property type="entry name" value="SBP_5"/>
</dbReference>
<dbReference type="PANTHER" id="PTHR30290:SF83">
    <property type="entry name" value="ABC TRANSPORTER SUBSTRATE-BINDING PROTEIN"/>
    <property type="match status" value="1"/>
</dbReference>
<dbReference type="EMBL" id="VFPA01000002">
    <property type="protein sequence ID" value="TQM11521.1"/>
    <property type="molecule type" value="Genomic_DNA"/>
</dbReference>
<dbReference type="Pfam" id="PF00496">
    <property type="entry name" value="SBP_bac_5"/>
    <property type="match status" value="1"/>
</dbReference>
<keyword evidence="1" id="KW-0732">Signal</keyword>
<dbReference type="RefSeq" id="WP_142055723.1">
    <property type="nucleotide sequence ID" value="NZ_VFPA01000002.1"/>
</dbReference>
<feature type="domain" description="Solute-binding protein family 5" evidence="2">
    <location>
        <begin position="78"/>
        <end position="385"/>
    </location>
</feature>
<evidence type="ECO:0000313" key="4">
    <source>
        <dbReference type="Proteomes" id="UP000315677"/>
    </source>
</evidence>
<dbReference type="AlphaFoldDB" id="A0A543DQA9"/>
<evidence type="ECO:0000313" key="3">
    <source>
        <dbReference type="EMBL" id="TQM11521.1"/>
    </source>
</evidence>
<proteinExistence type="predicted"/>
<protein>
    <submittedName>
        <fullName evidence="3">Peptide/nickel transport system substrate-binding protein</fullName>
    </submittedName>
</protein>
<dbReference type="Gene3D" id="3.40.190.10">
    <property type="entry name" value="Periplasmic binding protein-like II"/>
    <property type="match status" value="1"/>
</dbReference>
<keyword evidence="4" id="KW-1185">Reference proteome</keyword>
<comment type="caution">
    <text evidence="3">The sequence shown here is derived from an EMBL/GenBank/DDBJ whole genome shotgun (WGS) entry which is preliminary data.</text>
</comment>
<dbReference type="GO" id="GO:1904680">
    <property type="term" value="F:peptide transmembrane transporter activity"/>
    <property type="evidence" value="ECO:0007669"/>
    <property type="project" value="TreeGrafter"/>
</dbReference>